<dbReference type="EMBL" id="BIFH01000031">
    <property type="protein sequence ID" value="GCD99128.1"/>
    <property type="molecule type" value="Genomic_DNA"/>
</dbReference>
<evidence type="ECO:0000313" key="1">
    <source>
        <dbReference type="EMBL" id="GCD99128.1"/>
    </source>
</evidence>
<comment type="caution">
    <text evidence="1">The sequence shown here is derived from an EMBL/GenBank/DDBJ whole genome shotgun (WGS) entry which is preliminary data.</text>
</comment>
<proteinExistence type="predicted"/>
<keyword evidence="2" id="KW-1185">Reference proteome</keyword>
<organism evidence="1 2">
    <name type="scientific">Embleya hyalina</name>
    <dbReference type="NCBI Taxonomy" id="516124"/>
    <lineage>
        <taxon>Bacteria</taxon>
        <taxon>Bacillati</taxon>
        <taxon>Actinomycetota</taxon>
        <taxon>Actinomycetes</taxon>
        <taxon>Kitasatosporales</taxon>
        <taxon>Streptomycetaceae</taxon>
        <taxon>Embleya</taxon>
    </lineage>
</organism>
<sequence>MLWEGERPADNAAAAECFADLYDRYMDTEEPVVPPADRITAFVAALLERWPDPTENDDEDSPWSAGTLIGAACGPLIYFSMSWSMAEEASAHAAEVASSLGLNCFDPRARQLRP</sequence>
<name>A0A401YX02_9ACTN</name>
<dbReference type="AlphaFoldDB" id="A0A401YX02"/>
<reference evidence="1 2" key="1">
    <citation type="submission" date="2018-12" db="EMBL/GenBank/DDBJ databases">
        <title>Draft genome sequence of Embleya hyalina NBRC 13850T.</title>
        <authorList>
            <person name="Komaki H."/>
            <person name="Hosoyama A."/>
            <person name="Kimura A."/>
            <person name="Ichikawa N."/>
            <person name="Tamura T."/>
        </authorList>
    </citation>
    <scope>NUCLEOTIDE SEQUENCE [LARGE SCALE GENOMIC DNA]</scope>
    <source>
        <strain evidence="1 2">NBRC 13850</strain>
    </source>
</reference>
<protein>
    <submittedName>
        <fullName evidence="1">Uncharacterized protein</fullName>
    </submittedName>
</protein>
<dbReference type="Proteomes" id="UP000286931">
    <property type="component" value="Unassembled WGS sequence"/>
</dbReference>
<gene>
    <name evidence="1" type="ORF">EHYA_06840</name>
</gene>
<accession>A0A401YX02</accession>
<evidence type="ECO:0000313" key="2">
    <source>
        <dbReference type="Proteomes" id="UP000286931"/>
    </source>
</evidence>